<dbReference type="PANTHER" id="PTHR36836">
    <property type="entry name" value="COLANIC ACID BIOSYNTHESIS PROTEIN WCAK"/>
    <property type="match status" value="1"/>
</dbReference>
<evidence type="ECO:0000313" key="2">
    <source>
        <dbReference type="EMBL" id="MCG2590775.1"/>
    </source>
</evidence>
<keyword evidence="2" id="KW-0808">Transferase</keyword>
<keyword evidence="3" id="KW-1185">Reference proteome</keyword>
<dbReference type="RefSeq" id="WP_237856252.1">
    <property type="nucleotide sequence ID" value="NZ_JAKLWS010000043.1"/>
</dbReference>
<dbReference type="Proteomes" id="UP001165366">
    <property type="component" value="Unassembled WGS sequence"/>
</dbReference>
<dbReference type="InterPro" id="IPR002645">
    <property type="entry name" value="STAS_dom"/>
</dbReference>
<dbReference type="InterPro" id="IPR007345">
    <property type="entry name" value="Polysacch_pyruvyl_Trfase"/>
</dbReference>
<evidence type="ECO:0000313" key="3">
    <source>
        <dbReference type="Proteomes" id="UP001165366"/>
    </source>
</evidence>
<reference evidence="2" key="2">
    <citation type="submission" date="2024-05" db="EMBL/GenBank/DDBJ databases">
        <title>Rhodohalobacter halophilus gen. nov., sp. nov., a moderately halophilic member of the family Balneolaceae.</title>
        <authorList>
            <person name="Xia J."/>
        </authorList>
    </citation>
    <scope>NUCLEOTIDE SEQUENCE</scope>
    <source>
        <strain evidence="2">WB101</strain>
    </source>
</reference>
<proteinExistence type="predicted"/>
<sequence length="378" mass="43537">MNIEIKGIGFTNKGAELMLHAILQKVRSEYPDATFVVKPNYGESYDKRAELGIYHKLDYQHYSLNSGKILGKILPKGMRRSYGLIREDEIDLLLDASGLSYSDTMGIQPTKRAAKQFKQMKNNGAKIVLLPQAFGPFKNPKFKKYLQTLYDHTDFIYARDEQSKAFFSDNISSNGKIQIAPDFTNLLEPIVRKEYEERKDEICVIPNYRMIDKTDQEVGNRYVSLMAKIIQELINRDEKIFLLIHEDGRDVHLAEEIKKVSGHDLDILNEADPLKIKGIISQTKGVISSRFHGIVNAMSQGVPALATGWHHKYKMLFRDYDFLDGLISVDISDDELKYKIDNICDKKKRDQASKKIATFSNEFKETTEKMWVEIFKFI</sequence>
<accession>A0ABS9KIV6</accession>
<dbReference type="GO" id="GO:0016740">
    <property type="term" value="F:transferase activity"/>
    <property type="evidence" value="ECO:0007669"/>
    <property type="project" value="UniProtKB-KW"/>
</dbReference>
<gene>
    <name evidence="2" type="ORF">L6773_19540</name>
</gene>
<dbReference type="Pfam" id="PF04230">
    <property type="entry name" value="PS_pyruv_trans"/>
    <property type="match status" value="1"/>
</dbReference>
<dbReference type="PROSITE" id="PS50801">
    <property type="entry name" value="STAS"/>
    <property type="match status" value="1"/>
</dbReference>
<dbReference type="PANTHER" id="PTHR36836:SF1">
    <property type="entry name" value="COLANIC ACID BIOSYNTHESIS PROTEIN WCAK"/>
    <property type="match status" value="1"/>
</dbReference>
<feature type="domain" description="STAS" evidence="1">
    <location>
        <begin position="92"/>
        <end position="129"/>
    </location>
</feature>
<reference evidence="2" key="1">
    <citation type="submission" date="2022-01" db="EMBL/GenBank/DDBJ databases">
        <authorList>
            <person name="Wang Y."/>
        </authorList>
    </citation>
    <scope>NUCLEOTIDE SEQUENCE</scope>
    <source>
        <strain evidence="2">WB101</strain>
    </source>
</reference>
<organism evidence="2 3">
    <name type="scientific">Rhodohalobacter sulfatireducens</name>
    <dbReference type="NCBI Taxonomy" id="2911366"/>
    <lineage>
        <taxon>Bacteria</taxon>
        <taxon>Pseudomonadati</taxon>
        <taxon>Balneolota</taxon>
        <taxon>Balneolia</taxon>
        <taxon>Balneolales</taxon>
        <taxon>Balneolaceae</taxon>
        <taxon>Rhodohalobacter</taxon>
    </lineage>
</organism>
<protein>
    <submittedName>
        <fullName evidence="2">Polysaccharide pyruvyl transferase family protein</fullName>
    </submittedName>
</protein>
<dbReference type="EMBL" id="JAKLWS010000043">
    <property type="protein sequence ID" value="MCG2590775.1"/>
    <property type="molecule type" value="Genomic_DNA"/>
</dbReference>
<evidence type="ECO:0000259" key="1">
    <source>
        <dbReference type="PROSITE" id="PS50801"/>
    </source>
</evidence>
<comment type="caution">
    <text evidence="2">The sequence shown here is derived from an EMBL/GenBank/DDBJ whole genome shotgun (WGS) entry which is preliminary data.</text>
</comment>
<name>A0ABS9KIV6_9BACT</name>